<feature type="DNA-binding region" description="H-T-H motif" evidence="2">
    <location>
        <begin position="40"/>
        <end position="59"/>
    </location>
</feature>
<dbReference type="InterPro" id="IPR023772">
    <property type="entry name" value="DNA-bd_HTH_TetR-type_CS"/>
</dbReference>
<keyword evidence="5" id="KW-1185">Reference proteome</keyword>
<dbReference type="Pfam" id="PF00440">
    <property type="entry name" value="TetR_N"/>
    <property type="match status" value="1"/>
</dbReference>
<dbReference type="Gene3D" id="1.10.357.10">
    <property type="entry name" value="Tetracycline Repressor, domain 2"/>
    <property type="match status" value="1"/>
</dbReference>
<feature type="domain" description="HTH tetR-type" evidence="3">
    <location>
        <begin position="17"/>
        <end position="77"/>
    </location>
</feature>
<evidence type="ECO:0000259" key="3">
    <source>
        <dbReference type="PROSITE" id="PS50977"/>
    </source>
</evidence>
<dbReference type="PANTHER" id="PTHR43479:SF11">
    <property type="entry name" value="ACREF_ENVCD OPERON REPRESSOR-RELATED"/>
    <property type="match status" value="1"/>
</dbReference>
<sequence length="212" mass="23476">MSADTTLKISRMERRRVRNREAMITAGYQVMSEKGIDAATMSEIAEIADVGSGTVYNYFSSKDELAVAVMERVMHRLAERIEAVTDTFDDPGLIYAYGIRNVMLATVEDTRWRKLLNRSEVMADAMFRVMGPYAIRDIEAARAAGRYAVSNAELVWRMTTHAIMGFGLEVSHGALGLAALDDSVAALLGMVGVSPEAAREIVQRDWPRLPPE</sequence>
<dbReference type="InterPro" id="IPR001647">
    <property type="entry name" value="HTH_TetR"/>
</dbReference>
<dbReference type="EMBL" id="JACIJP010000001">
    <property type="protein sequence ID" value="MBB6123086.1"/>
    <property type="molecule type" value="Genomic_DNA"/>
</dbReference>
<dbReference type="PROSITE" id="PS50977">
    <property type="entry name" value="HTH_TETR_2"/>
    <property type="match status" value="1"/>
</dbReference>
<proteinExistence type="predicted"/>
<dbReference type="PANTHER" id="PTHR43479">
    <property type="entry name" value="ACREF/ENVCD OPERON REPRESSOR-RELATED"/>
    <property type="match status" value="1"/>
</dbReference>
<gene>
    <name evidence="4" type="ORF">FHS92_000793</name>
</gene>
<dbReference type="AlphaFoldDB" id="A0A841J0N1"/>
<dbReference type="GO" id="GO:0003677">
    <property type="term" value="F:DNA binding"/>
    <property type="evidence" value="ECO:0007669"/>
    <property type="project" value="UniProtKB-UniRule"/>
</dbReference>
<reference evidence="4 5" key="1">
    <citation type="submission" date="2020-08" db="EMBL/GenBank/DDBJ databases">
        <title>Genomic Encyclopedia of Type Strains, Phase IV (KMG-IV): sequencing the most valuable type-strain genomes for metagenomic binning, comparative biology and taxonomic classification.</title>
        <authorList>
            <person name="Goeker M."/>
        </authorList>
    </citation>
    <scope>NUCLEOTIDE SEQUENCE [LARGE SCALE GENOMIC DNA]</scope>
    <source>
        <strain evidence="4 5">DSM 102255</strain>
    </source>
</reference>
<protein>
    <submittedName>
        <fullName evidence="4">AcrR family transcriptional regulator</fullName>
    </submittedName>
</protein>
<organism evidence="4 5">
    <name type="scientific">Sphingobium subterraneum</name>
    <dbReference type="NCBI Taxonomy" id="627688"/>
    <lineage>
        <taxon>Bacteria</taxon>
        <taxon>Pseudomonadati</taxon>
        <taxon>Pseudomonadota</taxon>
        <taxon>Alphaproteobacteria</taxon>
        <taxon>Sphingomonadales</taxon>
        <taxon>Sphingomonadaceae</taxon>
        <taxon>Sphingobium</taxon>
    </lineage>
</organism>
<dbReference type="PRINTS" id="PR00455">
    <property type="entry name" value="HTHTETR"/>
</dbReference>
<dbReference type="PROSITE" id="PS01081">
    <property type="entry name" value="HTH_TETR_1"/>
    <property type="match status" value="1"/>
</dbReference>
<name>A0A841J0N1_9SPHN</name>
<dbReference type="Proteomes" id="UP000552700">
    <property type="component" value="Unassembled WGS sequence"/>
</dbReference>
<keyword evidence="1 2" id="KW-0238">DNA-binding</keyword>
<dbReference type="SUPFAM" id="SSF46689">
    <property type="entry name" value="Homeodomain-like"/>
    <property type="match status" value="1"/>
</dbReference>
<comment type="caution">
    <text evidence="4">The sequence shown here is derived from an EMBL/GenBank/DDBJ whole genome shotgun (WGS) entry which is preliminary data.</text>
</comment>
<dbReference type="RefSeq" id="WP_221230877.1">
    <property type="nucleotide sequence ID" value="NZ_JACIJP010000001.1"/>
</dbReference>
<evidence type="ECO:0000256" key="2">
    <source>
        <dbReference type="PROSITE-ProRule" id="PRU00335"/>
    </source>
</evidence>
<dbReference type="Pfam" id="PF21306">
    <property type="entry name" value="TetR_C_40"/>
    <property type="match status" value="1"/>
</dbReference>
<dbReference type="InterPro" id="IPR050624">
    <property type="entry name" value="HTH-type_Tx_Regulator"/>
</dbReference>
<evidence type="ECO:0000313" key="5">
    <source>
        <dbReference type="Proteomes" id="UP000552700"/>
    </source>
</evidence>
<dbReference type="InterPro" id="IPR009057">
    <property type="entry name" value="Homeodomain-like_sf"/>
</dbReference>
<accession>A0A841J0N1</accession>
<evidence type="ECO:0000313" key="4">
    <source>
        <dbReference type="EMBL" id="MBB6123086.1"/>
    </source>
</evidence>
<evidence type="ECO:0000256" key="1">
    <source>
        <dbReference type="ARBA" id="ARBA00023125"/>
    </source>
</evidence>
<dbReference type="InterPro" id="IPR049513">
    <property type="entry name" value="TetR_C_40"/>
</dbReference>